<reference evidence="2" key="1">
    <citation type="submission" date="2023-08" db="EMBL/GenBank/DDBJ databases">
        <authorList>
            <person name="Chen Y."/>
            <person name="Shah S."/>
            <person name="Dougan E. K."/>
            <person name="Thang M."/>
            <person name="Chan C."/>
        </authorList>
    </citation>
    <scope>NUCLEOTIDE SEQUENCE</scope>
</reference>
<keyword evidence="1" id="KW-0175">Coiled coil</keyword>
<protein>
    <submittedName>
        <fullName evidence="2">Uncharacterized protein</fullName>
    </submittedName>
</protein>
<evidence type="ECO:0000256" key="1">
    <source>
        <dbReference type="SAM" id="Coils"/>
    </source>
</evidence>
<dbReference type="AlphaFoldDB" id="A0AA36IJ53"/>
<accession>A0AA36IJ53</accession>
<organism evidence="2 3">
    <name type="scientific">Effrenium voratum</name>
    <dbReference type="NCBI Taxonomy" id="2562239"/>
    <lineage>
        <taxon>Eukaryota</taxon>
        <taxon>Sar</taxon>
        <taxon>Alveolata</taxon>
        <taxon>Dinophyceae</taxon>
        <taxon>Suessiales</taxon>
        <taxon>Symbiodiniaceae</taxon>
        <taxon>Effrenium</taxon>
    </lineage>
</organism>
<gene>
    <name evidence="2" type="ORF">EVOR1521_LOCUS14270</name>
</gene>
<dbReference type="Proteomes" id="UP001178507">
    <property type="component" value="Unassembled WGS sequence"/>
</dbReference>
<keyword evidence="3" id="KW-1185">Reference proteome</keyword>
<proteinExistence type="predicted"/>
<comment type="caution">
    <text evidence="2">The sequence shown here is derived from an EMBL/GenBank/DDBJ whole genome shotgun (WGS) entry which is preliminary data.</text>
</comment>
<sequence>MEDLQGDKLCCHHRAHSSYKYADTFSCTMEGAREFLAELASAAEAVALLQAAEKVWSTSRAAKHTVCSKTCLVGRGVIHADPAALSAALEAVPKQNAAQGRDVQVLARHMWRVLQTRPSSWPYRRQTIQQLCCREAETEAMMAEEKLARELRAREQRARQREQEALQRERRREQEALRLARERELQWARQETGPRCQGCGIQGSSAFSISQLRKPCPNWGLFPCQSCKRRKGDFRRRCKWCIFDQQQPAKKARVE</sequence>
<evidence type="ECO:0000313" key="2">
    <source>
        <dbReference type="EMBL" id="CAJ1388387.1"/>
    </source>
</evidence>
<name>A0AA36IJ53_9DINO</name>
<dbReference type="EMBL" id="CAUJNA010001680">
    <property type="protein sequence ID" value="CAJ1388387.1"/>
    <property type="molecule type" value="Genomic_DNA"/>
</dbReference>
<evidence type="ECO:0000313" key="3">
    <source>
        <dbReference type="Proteomes" id="UP001178507"/>
    </source>
</evidence>
<feature type="coiled-coil region" evidence="1">
    <location>
        <begin position="133"/>
        <end position="183"/>
    </location>
</feature>